<evidence type="ECO:0000313" key="1">
    <source>
        <dbReference type="EMBL" id="OGM70104.1"/>
    </source>
</evidence>
<gene>
    <name evidence="1" type="ORF">A2975_03445</name>
</gene>
<proteinExistence type="predicted"/>
<accession>A0A1F8C170</accession>
<reference evidence="1 2" key="1">
    <citation type="journal article" date="2016" name="Nat. Commun.">
        <title>Thousands of microbial genomes shed light on interconnected biogeochemical processes in an aquifer system.</title>
        <authorList>
            <person name="Anantharaman K."/>
            <person name="Brown C.T."/>
            <person name="Hug L.A."/>
            <person name="Sharon I."/>
            <person name="Castelle C.J."/>
            <person name="Probst A.J."/>
            <person name="Thomas B.C."/>
            <person name="Singh A."/>
            <person name="Wilkins M.J."/>
            <person name="Karaoz U."/>
            <person name="Brodie E.L."/>
            <person name="Williams K.H."/>
            <person name="Hubbard S.S."/>
            <person name="Banfield J.F."/>
        </authorList>
    </citation>
    <scope>NUCLEOTIDE SEQUENCE [LARGE SCALE GENOMIC DNA]</scope>
</reference>
<comment type="caution">
    <text evidence="1">The sequence shown here is derived from an EMBL/GenBank/DDBJ whole genome shotgun (WGS) entry which is preliminary data.</text>
</comment>
<dbReference type="STRING" id="1802525.A2975_03445"/>
<dbReference type="Proteomes" id="UP000178429">
    <property type="component" value="Unassembled WGS sequence"/>
</dbReference>
<dbReference type="EMBL" id="MGHL01000006">
    <property type="protein sequence ID" value="OGM70104.1"/>
    <property type="molecule type" value="Genomic_DNA"/>
</dbReference>
<dbReference type="InterPro" id="IPR015947">
    <property type="entry name" value="PUA-like_sf"/>
</dbReference>
<dbReference type="AlphaFoldDB" id="A0A1F8C170"/>
<evidence type="ECO:0000313" key="2">
    <source>
        <dbReference type="Proteomes" id="UP000178429"/>
    </source>
</evidence>
<sequence length="91" mass="10523">MATDFKLNALLSLPKNFNEKLEVGKTYTIQKPDFRIMPFNIPMELSTHDHQYLAKVKVKELKITTDGTQVAFEVLKIFSPEEAKVYTDNFI</sequence>
<name>A0A1F8C170_9BACT</name>
<dbReference type="Gene3D" id="2.40.240.20">
    <property type="entry name" value="Hypothetical PUA domain-like, domain 1"/>
    <property type="match status" value="1"/>
</dbReference>
<organism evidence="1 2">
    <name type="scientific">Candidatus Woesebacteria bacterium RIFCSPLOWO2_01_FULL_44_14</name>
    <dbReference type="NCBI Taxonomy" id="1802525"/>
    <lineage>
        <taxon>Bacteria</taxon>
        <taxon>Candidatus Woeseibacteriota</taxon>
    </lineage>
</organism>
<dbReference type="SUPFAM" id="SSF88697">
    <property type="entry name" value="PUA domain-like"/>
    <property type="match status" value="1"/>
</dbReference>
<protein>
    <submittedName>
        <fullName evidence="1">Uncharacterized protein</fullName>
    </submittedName>
</protein>